<keyword evidence="2" id="KW-0813">Transport</keyword>
<dbReference type="PANTHER" id="PTHR43649">
    <property type="entry name" value="ARABINOSE-BINDING PROTEIN-RELATED"/>
    <property type="match status" value="1"/>
</dbReference>
<evidence type="ECO:0000313" key="4">
    <source>
        <dbReference type="Proteomes" id="UP000886842"/>
    </source>
</evidence>
<dbReference type="PROSITE" id="PS51257">
    <property type="entry name" value="PROKAR_LIPOPROTEIN"/>
    <property type="match status" value="1"/>
</dbReference>
<evidence type="ECO:0000313" key="3">
    <source>
        <dbReference type="EMBL" id="HIT74819.1"/>
    </source>
</evidence>
<evidence type="ECO:0000256" key="2">
    <source>
        <dbReference type="ARBA" id="ARBA00022448"/>
    </source>
</evidence>
<dbReference type="InterPro" id="IPR006059">
    <property type="entry name" value="SBP"/>
</dbReference>
<dbReference type="EMBL" id="DVLP01000132">
    <property type="protein sequence ID" value="HIT74819.1"/>
    <property type="molecule type" value="Genomic_DNA"/>
</dbReference>
<dbReference type="Pfam" id="PF01547">
    <property type="entry name" value="SBP_bac_1"/>
    <property type="match status" value="1"/>
</dbReference>
<dbReference type="SUPFAM" id="SSF53850">
    <property type="entry name" value="Periplasmic binding protein-like II"/>
    <property type="match status" value="1"/>
</dbReference>
<protein>
    <submittedName>
        <fullName evidence="3">Carbohydrate ABC transporter substrate-binding protein</fullName>
    </submittedName>
</protein>
<dbReference type="AlphaFoldDB" id="A0A9D1GWS4"/>
<dbReference type="PANTHER" id="PTHR43649:SF29">
    <property type="entry name" value="OSMOPROTECTIVE COMPOUNDS-BINDING PROTEIN GGTB"/>
    <property type="match status" value="1"/>
</dbReference>
<evidence type="ECO:0000256" key="1">
    <source>
        <dbReference type="ARBA" id="ARBA00008520"/>
    </source>
</evidence>
<sequence>MKRRELLTMAGAGAVTTIVAGCSVGSIGGGGSSDKLSLRMLVPVSGDGQTAYQEALAKAFTAQNPDIEIKIETQPGGTEGDNLTKTKLSTGEMPEVFNYNSGSLLQALSPDTQLVDLSDQEWVGDLTEDYKPTVSTDQGLYGAPIGTTMGGGVLYNRKVYDELGLSIPMSWDEFTENNQKIKAAGKTAIIQTFGTDWTAQLFVLADFANVMAQDPQWAEEYTANKRKYADQPALQGFLNQEETAKEGFYNEDAPAAQYDAGVKMLANGDGVHYPMHSGPLTALQQNYPDQVDDIGIFAIPAQDAADTRLTLWLPNSFYIPQSATGDKLEAAKQLIAFSQSPTGCEIQLEHATVTGPFANQACSLPTDVPAMVTDIDTYVQDGMTAPALEFLSPVKGPGLPNITVEVGRGIRSGAEGAELYDEDVKKQAQQLGLPGW</sequence>
<organism evidence="3 4">
    <name type="scientific">Candidatus Avipropionibacterium avicola</name>
    <dbReference type="NCBI Taxonomy" id="2840701"/>
    <lineage>
        <taxon>Bacteria</taxon>
        <taxon>Bacillati</taxon>
        <taxon>Actinomycetota</taxon>
        <taxon>Actinomycetes</taxon>
        <taxon>Propionibacteriales</taxon>
        <taxon>Propionibacteriaceae</taxon>
        <taxon>Propionibacteriaceae incertae sedis</taxon>
        <taxon>Candidatus Avipropionibacterium</taxon>
    </lineage>
</organism>
<accession>A0A9D1GWS4</accession>
<comment type="similarity">
    <text evidence="1">Belongs to the bacterial solute-binding protein 1 family.</text>
</comment>
<name>A0A9D1GWS4_9ACTN</name>
<gene>
    <name evidence="3" type="ORF">IAA98_04470</name>
</gene>
<proteinExistence type="inferred from homology"/>
<dbReference type="Proteomes" id="UP000886842">
    <property type="component" value="Unassembled WGS sequence"/>
</dbReference>
<reference evidence="3" key="1">
    <citation type="submission" date="2020-10" db="EMBL/GenBank/DDBJ databases">
        <authorList>
            <person name="Gilroy R."/>
        </authorList>
    </citation>
    <scope>NUCLEOTIDE SEQUENCE</scope>
    <source>
        <strain evidence="3">ChiGjej1B1-24693</strain>
    </source>
</reference>
<dbReference type="InterPro" id="IPR050490">
    <property type="entry name" value="Bact_solute-bd_prot1"/>
</dbReference>
<reference evidence="3" key="2">
    <citation type="journal article" date="2021" name="PeerJ">
        <title>Extensive microbial diversity within the chicken gut microbiome revealed by metagenomics and culture.</title>
        <authorList>
            <person name="Gilroy R."/>
            <person name="Ravi A."/>
            <person name="Getino M."/>
            <person name="Pursley I."/>
            <person name="Horton D.L."/>
            <person name="Alikhan N.F."/>
            <person name="Baker D."/>
            <person name="Gharbi K."/>
            <person name="Hall N."/>
            <person name="Watson M."/>
            <person name="Adriaenssens E.M."/>
            <person name="Foster-Nyarko E."/>
            <person name="Jarju S."/>
            <person name="Secka A."/>
            <person name="Antonio M."/>
            <person name="Oren A."/>
            <person name="Chaudhuri R.R."/>
            <person name="La Ragione R."/>
            <person name="Hildebrand F."/>
            <person name="Pallen M.J."/>
        </authorList>
    </citation>
    <scope>NUCLEOTIDE SEQUENCE</scope>
    <source>
        <strain evidence="3">ChiGjej1B1-24693</strain>
    </source>
</reference>
<dbReference type="Gene3D" id="3.40.190.10">
    <property type="entry name" value="Periplasmic binding protein-like II"/>
    <property type="match status" value="2"/>
</dbReference>
<comment type="caution">
    <text evidence="3">The sequence shown here is derived from an EMBL/GenBank/DDBJ whole genome shotgun (WGS) entry which is preliminary data.</text>
</comment>